<dbReference type="FunFam" id="3.40.50.2000:FF:000009">
    <property type="entry name" value="Sterol 3-beta-glucosyltransferase UGT80A2"/>
    <property type="match status" value="1"/>
</dbReference>
<feature type="domain" description="Erythromycin biosynthesis protein CIII-like C-terminal" evidence="2">
    <location>
        <begin position="301"/>
        <end position="399"/>
    </location>
</feature>
<dbReference type="Gene3D" id="3.40.50.2000">
    <property type="entry name" value="Glycogen Phosphorylase B"/>
    <property type="match status" value="2"/>
</dbReference>
<dbReference type="PANTHER" id="PTHR48050:SF13">
    <property type="entry name" value="STEROL 3-BETA-GLUCOSYLTRANSFERASE UGT80A2"/>
    <property type="match status" value="1"/>
</dbReference>
<dbReference type="GO" id="GO:0016758">
    <property type="term" value="F:hexosyltransferase activity"/>
    <property type="evidence" value="ECO:0007669"/>
    <property type="project" value="InterPro"/>
</dbReference>
<comment type="caution">
    <text evidence="3">The sequence shown here is derived from an EMBL/GenBank/DDBJ whole genome shotgun (WGS) entry which is preliminary data.</text>
</comment>
<reference evidence="3" key="1">
    <citation type="submission" date="2022-11" db="EMBL/GenBank/DDBJ databases">
        <title>Draft genome sequence of Hoeflea poritis E7-10 and Hoeflea prorocentri PM5-8, separated from scleractinian coral Porites lutea and marine dinoflagellate.</title>
        <authorList>
            <person name="Zhang G."/>
            <person name="Wei Q."/>
            <person name="Cai L."/>
        </authorList>
    </citation>
    <scope>NUCLEOTIDE SEQUENCE</scope>
    <source>
        <strain evidence="3">PM5-8</strain>
    </source>
</reference>
<feature type="domain" description="Glycosyltransferase family 28 N-terminal" evidence="1">
    <location>
        <begin position="3"/>
        <end position="141"/>
    </location>
</feature>
<dbReference type="InterPro" id="IPR050426">
    <property type="entry name" value="Glycosyltransferase_28"/>
</dbReference>
<dbReference type="RefSeq" id="WP_267990402.1">
    <property type="nucleotide sequence ID" value="NZ_JAPJZI010000001.1"/>
</dbReference>
<protein>
    <submittedName>
        <fullName evidence="3">Glycosyltransferase</fullName>
    </submittedName>
</protein>
<dbReference type="GO" id="GO:0008194">
    <property type="term" value="F:UDP-glycosyltransferase activity"/>
    <property type="evidence" value="ECO:0007669"/>
    <property type="project" value="InterPro"/>
</dbReference>
<evidence type="ECO:0000313" key="3">
    <source>
        <dbReference type="EMBL" id="MDA5398956.1"/>
    </source>
</evidence>
<dbReference type="EMBL" id="JAPJZI010000001">
    <property type="protein sequence ID" value="MDA5398956.1"/>
    <property type="molecule type" value="Genomic_DNA"/>
</dbReference>
<dbReference type="InterPro" id="IPR002213">
    <property type="entry name" value="UDP_glucos_trans"/>
</dbReference>
<dbReference type="Proteomes" id="UP001151234">
    <property type="component" value="Unassembled WGS sequence"/>
</dbReference>
<dbReference type="Pfam" id="PF06722">
    <property type="entry name" value="EryCIII-like_C"/>
    <property type="match status" value="1"/>
</dbReference>
<accession>A0A9X3ULF6</accession>
<gene>
    <name evidence="3" type="ORF">OQ273_10270</name>
</gene>
<dbReference type="CDD" id="cd03784">
    <property type="entry name" value="GT1_Gtf-like"/>
    <property type="match status" value="1"/>
</dbReference>
<proteinExistence type="predicted"/>
<dbReference type="GO" id="GO:0033072">
    <property type="term" value="P:vancomycin biosynthetic process"/>
    <property type="evidence" value="ECO:0007669"/>
    <property type="project" value="UniProtKB-ARBA"/>
</dbReference>
<dbReference type="Pfam" id="PF03033">
    <property type="entry name" value="Glyco_transf_28"/>
    <property type="match status" value="1"/>
</dbReference>
<evidence type="ECO:0000259" key="2">
    <source>
        <dbReference type="Pfam" id="PF06722"/>
    </source>
</evidence>
<evidence type="ECO:0000313" key="4">
    <source>
        <dbReference type="Proteomes" id="UP001151234"/>
    </source>
</evidence>
<dbReference type="SUPFAM" id="SSF53756">
    <property type="entry name" value="UDP-Glycosyltransferase/glycogen phosphorylase"/>
    <property type="match status" value="1"/>
</dbReference>
<dbReference type="InterPro" id="IPR004276">
    <property type="entry name" value="GlycoTrans_28_N"/>
</dbReference>
<dbReference type="GO" id="GO:0005975">
    <property type="term" value="P:carbohydrate metabolic process"/>
    <property type="evidence" value="ECO:0007669"/>
    <property type="project" value="InterPro"/>
</dbReference>
<sequence length="428" mass="46663">MKILILTIGSRGDVQPYVALGKGLKAAGHEVTLATCERFRGFVEEHGLTYGYISDDLMKIIDSPEGKALMEDTTNIFRTIAAMIKMARQTAPLKREAVENSWAIAEEAQPDLICFHPKAVLGPSIGEKLNIPYVLATPIPMIVPTAEFPCVGFPDLRLGGWSNRLGYRIVNALIKVSSNKDVRAWRESTGTPLRRNNIDYLQDSGGNPVPALHAISEYVLPRPSDWPKTAIMSGYWFLDASEGWTPPTDLVSFLSDGPPPLYIGFGSISGRDPKRLGDMVIDALRKSGHRGVLARGWGGLDADELPASVFMIDEAPHEWLFPQMAGVVHHGGAGSTAAGLRAGKPTMICPFFADQPFWGQTVHRLGAGPAPIMQKKLTTDSLANAFDQLIFNERMHQRAEMIGAALREEDGVARAVSFLETVAADFSK</sequence>
<dbReference type="AlphaFoldDB" id="A0A9X3ULF6"/>
<keyword evidence="4" id="KW-1185">Reference proteome</keyword>
<dbReference type="InterPro" id="IPR010610">
    <property type="entry name" value="EryCIII-like_C"/>
</dbReference>
<evidence type="ECO:0000259" key="1">
    <source>
        <dbReference type="Pfam" id="PF03033"/>
    </source>
</evidence>
<name>A0A9X3ULF6_9HYPH</name>
<organism evidence="3 4">
    <name type="scientific">Hoeflea prorocentri</name>
    <dbReference type="NCBI Taxonomy" id="1922333"/>
    <lineage>
        <taxon>Bacteria</taxon>
        <taxon>Pseudomonadati</taxon>
        <taxon>Pseudomonadota</taxon>
        <taxon>Alphaproteobacteria</taxon>
        <taxon>Hyphomicrobiales</taxon>
        <taxon>Rhizobiaceae</taxon>
        <taxon>Hoeflea</taxon>
    </lineage>
</organism>
<dbReference type="PANTHER" id="PTHR48050">
    <property type="entry name" value="STEROL 3-BETA-GLUCOSYLTRANSFERASE"/>
    <property type="match status" value="1"/>
</dbReference>